<feature type="chain" id="PRO_5038118692" description="Glycoside hydrolase" evidence="1">
    <location>
        <begin position="23"/>
        <end position="362"/>
    </location>
</feature>
<evidence type="ECO:0000313" key="3">
    <source>
        <dbReference type="Proteomes" id="UP000664096"/>
    </source>
</evidence>
<sequence>MKAALLIIAVALAALGFPPASADDGFLSGVNRVNLAWRTRAEQQDILNQIAKSGVTDVRLSLARPVDRAIRALKIANRLGLSILLEVQLANKSYYPPDRQPRTAHGRTWDVHRLSDLDLDLYRSQLRQSLQEIDAAGIRLHAVEPGNEINIAPYNGDLLIHPARRVRTARGISELTNPAAFERGLDKYIEALRITREELGRTALSREAKLISAGLSDMGPGTADRLGFEHLNAAETIELLQQRGIDDIVDAYGIHIYPNRRTGPALARRIDRVLEFCRPDEAGTPCWITEWGIANVSRTCPVNDSKREPLIRQVRENFGDLSEAGRLEAVYYYDWDSHERYSIWRCGRLSPAGALAVGLEAQ</sequence>
<name>A0A939EK15_9HYPH</name>
<feature type="signal peptide" evidence="1">
    <location>
        <begin position="1"/>
        <end position="22"/>
    </location>
</feature>
<dbReference type="InterPro" id="IPR017853">
    <property type="entry name" value="GH"/>
</dbReference>
<proteinExistence type="predicted"/>
<dbReference type="RefSeq" id="WP_207144107.1">
    <property type="nucleotide sequence ID" value="NZ_JAEKJZ010000008.1"/>
</dbReference>
<evidence type="ECO:0008006" key="4">
    <source>
        <dbReference type="Google" id="ProtNLM"/>
    </source>
</evidence>
<protein>
    <recommendedName>
        <fullName evidence="4">Glycoside hydrolase</fullName>
    </recommendedName>
</protein>
<comment type="caution">
    <text evidence="2">The sequence shown here is derived from an EMBL/GenBank/DDBJ whole genome shotgun (WGS) entry which is preliminary data.</text>
</comment>
<evidence type="ECO:0000256" key="1">
    <source>
        <dbReference type="SAM" id="SignalP"/>
    </source>
</evidence>
<dbReference type="AlphaFoldDB" id="A0A939EK15"/>
<accession>A0A939EK15</accession>
<dbReference type="SUPFAM" id="SSF51445">
    <property type="entry name" value="(Trans)glycosidases"/>
    <property type="match status" value="1"/>
</dbReference>
<gene>
    <name evidence="2" type="ORF">JF539_26005</name>
</gene>
<dbReference type="EMBL" id="JAEKJZ010000008">
    <property type="protein sequence ID" value="MBN9673837.1"/>
    <property type="molecule type" value="Genomic_DNA"/>
</dbReference>
<organism evidence="2 3">
    <name type="scientific">Roseibium aggregatum</name>
    <dbReference type="NCBI Taxonomy" id="187304"/>
    <lineage>
        <taxon>Bacteria</taxon>
        <taxon>Pseudomonadati</taxon>
        <taxon>Pseudomonadota</taxon>
        <taxon>Alphaproteobacteria</taxon>
        <taxon>Hyphomicrobiales</taxon>
        <taxon>Stappiaceae</taxon>
        <taxon>Roseibium</taxon>
    </lineage>
</organism>
<dbReference type="Proteomes" id="UP000664096">
    <property type="component" value="Unassembled WGS sequence"/>
</dbReference>
<reference evidence="2" key="1">
    <citation type="submission" date="2020-12" db="EMBL/GenBank/DDBJ databases">
        <title>Oil enriched cultivation method for isolating marine PHA-producing bacteria.</title>
        <authorList>
            <person name="Zheng W."/>
            <person name="Yu S."/>
            <person name="Huang Y."/>
        </authorList>
    </citation>
    <scope>NUCLEOTIDE SEQUENCE</scope>
    <source>
        <strain evidence="2">SY-2-12</strain>
    </source>
</reference>
<evidence type="ECO:0000313" key="2">
    <source>
        <dbReference type="EMBL" id="MBN9673837.1"/>
    </source>
</evidence>
<dbReference type="Gene3D" id="3.20.20.80">
    <property type="entry name" value="Glycosidases"/>
    <property type="match status" value="1"/>
</dbReference>
<keyword evidence="1" id="KW-0732">Signal</keyword>